<evidence type="ECO:0000313" key="1">
    <source>
        <dbReference type="EMBL" id="GGS00835.1"/>
    </source>
</evidence>
<comment type="caution">
    <text evidence="1">The sequence shown here is derived from an EMBL/GenBank/DDBJ whole genome shotgun (WGS) entry which is preliminary data.</text>
</comment>
<protein>
    <submittedName>
        <fullName evidence="1">Uncharacterized protein</fullName>
    </submittedName>
</protein>
<name>A0ABQ2S5Z0_9DEIO</name>
<gene>
    <name evidence="1" type="ORF">GCM10008960_29460</name>
</gene>
<dbReference type="EMBL" id="BMQN01000008">
    <property type="protein sequence ID" value="GGS00835.1"/>
    <property type="molecule type" value="Genomic_DNA"/>
</dbReference>
<proteinExistence type="predicted"/>
<sequence>MPPGGQDRGAAQAGALPSLEDGTLNATALMHALPAPAGEARAKAADRAWFSEHPDALSYVRECVPDEVHPLLLATWGGEPAAVAVAIVNADLYVRLFLTPGTLHATGRVWAEKAARKVRARLKRRSKGQR</sequence>
<evidence type="ECO:0000313" key="2">
    <source>
        <dbReference type="Proteomes" id="UP000644548"/>
    </source>
</evidence>
<keyword evidence="2" id="KW-1185">Reference proteome</keyword>
<organism evidence="1 2">
    <name type="scientific">Deinococcus sedimenti</name>
    <dbReference type="NCBI Taxonomy" id="1867090"/>
    <lineage>
        <taxon>Bacteria</taxon>
        <taxon>Thermotogati</taxon>
        <taxon>Deinococcota</taxon>
        <taxon>Deinococci</taxon>
        <taxon>Deinococcales</taxon>
        <taxon>Deinococcaceae</taxon>
        <taxon>Deinococcus</taxon>
    </lineage>
</organism>
<dbReference type="Proteomes" id="UP000644548">
    <property type="component" value="Unassembled WGS sequence"/>
</dbReference>
<reference evidence="2" key="1">
    <citation type="journal article" date="2019" name="Int. J. Syst. Evol. Microbiol.">
        <title>The Global Catalogue of Microorganisms (GCM) 10K type strain sequencing project: providing services to taxonomists for standard genome sequencing and annotation.</title>
        <authorList>
            <consortium name="The Broad Institute Genomics Platform"/>
            <consortium name="The Broad Institute Genome Sequencing Center for Infectious Disease"/>
            <person name="Wu L."/>
            <person name="Ma J."/>
        </authorList>
    </citation>
    <scope>NUCLEOTIDE SEQUENCE [LARGE SCALE GENOMIC DNA]</scope>
    <source>
        <strain evidence="2">JCM 31405</strain>
    </source>
</reference>
<accession>A0ABQ2S5Z0</accession>